<feature type="region of interest" description="Disordered" evidence="3">
    <location>
        <begin position="22"/>
        <end position="56"/>
    </location>
</feature>
<sequence>MPKNDEDRVVVIDVDGKPKKISKREVAKENEKLEQAIKEKKTKLKTRKKQKTEESKMPVMLVEQQDRSINIGVVGVGQCGSKLAEEFYNRGYNTVVINTALQDLKPIKIPEGQKLFLDYSLGGAAKDLDTGQAAVETYSGAVVKHLKDNFEDCEILLLATSGGGGTGSGSAEVMVELMAGLDKPISVLYVLPLGSEDTLAKHNAIQTLAKLAKLAKSDVINSLIVIDNAKIELMFPG</sequence>
<evidence type="ECO:0000313" key="5">
    <source>
        <dbReference type="EMBL" id="KKK48799.1"/>
    </source>
</evidence>
<evidence type="ECO:0000256" key="1">
    <source>
        <dbReference type="ARBA" id="ARBA00022741"/>
    </source>
</evidence>
<protein>
    <recommendedName>
        <fullName evidence="4">Tubulin/FtsZ GTPase domain-containing protein</fullName>
    </recommendedName>
</protein>
<dbReference type="SUPFAM" id="SSF52490">
    <property type="entry name" value="Tubulin nucleotide-binding domain-like"/>
    <property type="match status" value="1"/>
</dbReference>
<dbReference type="EMBL" id="LAZR01068887">
    <property type="protein sequence ID" value="KKK48799.1"/>
    <property type="molecule type" value="Genomic_DNA"/>
</dbReference>
<feature type="domain" description="Tubulin/FtsZ GTPase" evidence="4">
    <location>
        <begin position="70"/>
        <end position="237"/>
    </location>
</feature>
<comment type="caution">
    <text evidence="5">The sequence shown here is derived from an EMBL/GenBank/DDBJ whole genome shotgun (WGS) entry which is preliminary data.</text>
</comment>
<feature type="non-terminal residue" evidence="5">
    <location>
        <position position="237"/>
    </location>
</feature>
<accession>A0A0F8Y3L6</accession>
<dbReference type="InterPro" id="IPR017975">
    <property type="entry name" value="Tubulin_CS"/>
</dbReference>
<dbReference type="Gene3D" id="3.40.50.1440">
    <property type="entry name" value="Tubulin/FtsZ, GTPase domain"/>
    <property type="match status" value="1"/>
</dbReference>
<evidence type="ECO:0000259" key="4">
    <source>
        <dbReference type="SMART" id="SM00864"/>
    </source>
</evidence>
<dbReference type="InterPro" id="IPR036525">
    <property type="entry name" value="Tubulin/FtsZ_GTPase_sf"/>
</dbReference>
<dbReference type="GO" id="GO:0005874">
    <property type="term" value="C:microtubule"/>
    <property type="evidence" value="ECO:0007669"/>
    <property type="project" value="InterPro"/>
</dbReference>
<dbReference type="GO" id="GO:0005525">
    <property type="term" value="F:GTP binding"/>
    <property type="evidence" value="ECO:0007669"/>
    <property type="project" value="UniProtKB-KW"/>
</dbReference>
<dbReference type="PROSITE" id="PS00227">
    <property type="entry name" value="TUBULIN"/>
    <property type="match status" value="1"/>
</dbReference>
<feature type="compositionally biased region" description="Basic and acidic residues" evidence="3">
    <location>
        <begin position="22"/>
        <end position="39"/>
    </location>
</feature>
<organism evidence="5">
    <name type="scientific">marine sediment metagenome</name>
    <dbReference type="NCBI Taxonomy" id="412755"/>
    <lineage>
        <taxon>unclassified sequences</taxon>
        <taxon>metagenomes</taxon>
        <taxon>ecological metagenomes</taxon>
    </lineage>
</organism>
<feature type="compositionally biased region" description="Basic residues" evidence="3">
    <location>
        <begin position="40"/>
        <end position="50"/>
    </location>
</feature>
<dbReference type="SMART" id="SM00864">
    <property type="entry name" value="Tubulin"/>
    <property type="match status" value="1"/>
</dbReference>
<gene>
    <name evidence="5" type="ORF">LCGC14_3141510</name>
</gene>
<keyword evidence="1" id="KW-0547">Nucleotide-binding</keyword>
<evidence type="ECO:0000256" key="3">
    <source>
        <dbReference type="SAM" id="MobiDB-lite"/>
    </source>
</evidence>
<dbReference type="AlphaFoldDB" id="A0A0F8Y3L6"/>
<evidence type="ECO:0000256" key="2">
    <source>
        <dbReference type="ARBA" id="ARBA00023134"/>
    </source>
</evidence>
<keyword evidence="2" id="KW-0342">GTP-binding</keyword>
<name>A0A0F8Y3L6_9ZZZZ</name>
<reference evidence="5" key="1">
    <citation type="journal article" date="2015" name="Nature">
        <title>Complex archaea that bridge the gap between prokaryotes and eukaryotes.</title>
        <authorList>
            <person name="Spang A."/>
            <person name="Saw J.H."/>
            <person name="Jorgensen S.L."/>
            <person name="Zaremba-Niedzwiedzka K."/>
            <person name="Martijn J."/>
            <person name="Lind A.E."/>
            <person name="van Eijk R."/>
            <person name="Schleper C."/>
            <person name="Guy L."/>
            <person name="Ettema T.J."/>
        </authorList>
    </citation>
    <scope>NUCLEOTIDE SEQUENCE</scope>
</reference>
<dbReference type="InterPro" id="IPR003008">
    <property type="entry name" value="Tubulin_FtsZ_GTPase"/>
</dbReference>
<proteinExistence type="predicted"/>
<dbReference type="GO" id="GO:0007017">
    <property type="term" value="P:microtubule-based process"/>
    <property type="evidence" value="ECO:0007669"/>
    <property type="project" value="InterPro"/>
</dbReference>
<dbReference type="Pfam" id="PF00091">
    <property type="entry name" value="Tubulin"/>
    <property type="match status" value="1"/>
</dbReference>